<evidence type="ECO:0000256" key="9">
    <source>
        <dbReference type="RuleBase" id="RU365087"/>
    </source>
</evidence>
<organism evidence="10 11">
    <name type="scientific">Streptococcus parasanguinis FW213</name>
    <dbReference type="NCBI Taxonomy" id="1114965"/>
    <lineage>
        <taxon>Bacteria</taxon>
        <taxon>Bacillati</taxon>
        <taxon>Bacillota</taxon>
        <taxon>Bacilli</taxon>
        <taxon>Lactobacillales</taxon>
        <taxon>Streptococcaceae</taxon>
        <taxon>Streptococcus</taxon>
    </lineage>
</organism>
<protein>
    <recommendedName>
        <fullName evidence="9">Protein-export membrane protein SecG</fullName>
    </recommendedName>
</protein>
<dbReference type="GO" id="GO:0015450">
    <property type="term" value="F:protein-transporting ATPase activity"/>
    <property type="evidence" value="ECO:0007669"/>
    <property type="project" value="UniProtKB-UniRule"/>
</dbReference>
<dbReference type="PaxDb" id="1114965-Spaf_1500"/>
<evidence type="ECO:0000256" key="5">
    <source>
        <dbReference type="ARBA" id="ARBA00022927"/>
    </source>
</evidence>
<comment type="similarity">
    <text evidence="2 9">Belongs to the SecG family.</text>
</comment>
<dbReference type="AlphaFoldDB" id="I1ZN47"/>
<dbReference type="EMBL" id="CP003122">
    <property type="protein sequence ID" value="AFJ26471.1"/>
    <property type="molecule type" value="Genomic_DNA"/>
</dbReference>
<evidence type="ECO:0000256" key="8">
    <source>
        <dbReference type="ARBA" id="ARBA00023136"/>
    </source>
</evidence>
<evidence type="ECO:0000256" key="4">
    <source>
        <dbReference type="ARBA" id="ARBA00022692"/>
    </source>
</evidence>
<name>I1ZN47_STRPA</name>
<keyword evidence="5 9" id="KW-0653">Protein transport</keyword>
<dbReference type="HOGENOM" id="CLU_094156_6_1_9"/>
<evidence type="ECO:0000313" key="11">
    <source>
        <dbReference type="Proteomes" id="UP000002865"/>
    </source>
</evidence>
<dbReference type="KEGG" id="scf:Spaf_1500"/>
<evidence type="ECO:0000256" key="1">
    <source>
        <dbReference type="ARBA" id="ARBA00004141"/>
    </source>
</evidence>
<feature type="transmembrane region" description="Helical" evidence="9">
    <location>
        <begin position="55"/>
        <end position="76"/>
    </location>
</feature>
<reference evidence="10 11" key="1">
    <citation type="journal article" date="2012" name="PLoS ONE">
        <title>Complete Genome and Transcriptomes of Streptococcus parasanguinis FW213: Phylogenic Relations and Potential Virulence Mechanisms.</title>
        <authorList>
            <person name="Geng J."/>
            <person name="Chiu C.H."/>
            <person name="Tang P."/>
            <person name="Chen Y."/>
            <person name="Shieh H.R."/>
            <person name="Hu S."/>
            <person name="Chen Y.Y."/>
        </authorList>
    </citation>
    <scope>NUCLEOTIDE SEQUENCE [LARGE SCALE GENOMIC DNA]</scope>
    <source>
        <strain evidence="10 11">FW213</strain>
    </source>
</reference>
<keyword evidence="3 9" id="KW-0813">Transport</keyword>
<gene>
    <name evidence="10" type="primary">secG</name>
    <name evidence="10" type="ORF">Spaf_1500</name>
</gene>
<evidence type="ECO:0000256" key="7">
    <source>
        <dbReference type="ARBA" id="ARBA00023010"/>
    </source>
</evidence>
<accession>I1ZN47</accession>
<keyword evidence="7 9" id="KW-0811">Translocation</keyword>
<dbReference type="NCBIfam" id="TIGR00810">
    <property type="entry name" value="secG"/>
    <property type="match status" value="1"/>
</dbReference>
<dbReference type="InterPro" id="IPR004692">
    <property type="entry name" value="SecG"/>
</dbReference>
<evidence type="ECO:0000256" key="3">
    <source>
        <dbReference type="ARBA" id="ARBA00022448"/>
    </source>
</evidence>
<dbReference type="eggNOG" id="COG1314">
    <property type="taxonomic scope" value="Bacteria"/>
</dbReference>
<dbReference type="Pfam" id="PF03840">
    <property type="entry name" value="SecG"/>
    <property type="match status" value="1"/>
</dbReference>
<evidence type="ECO:0000313" key="10">
    <source>
        <dbReference type="EMBL" id="AFJ26471.1"/>
    </source>
</evidence>
<comment type="caution">
    <text evidence="9">Lacks conserved residue(s) required for the propagation of feature annotation.</text>
</comment>
<dbReference type="Proteomes" id="UP000002865">
    <property type="component" value="Chromosome"/>
</dbReference>
<keyword evidence="9" id="KW-1003">Cell membrane</keyword>
<evidence type="ECO:0000256" key="6">
    <source>
        <dbReference type="ARBA" id="ARBA00022989"/>
    </source>
</evidence>
<evidence type="ECO:0000256" key="2">
    <source>
        <dbReference type="ARBA" id="ARBA00008445"/>
    </source>
</evidence>
<dbReference type="STRING" id="1114965.Spaf_1500"/>
<dbReference type="GO" id="GO:0009306">
    <property type="term" value="P:protein secretion"/>
    <property type="evidence" value="ECO:0007669"/>
    <property type="project" value="UniProtKB-UniRule"/>
</dbReference>
<keyword evidence="6 9" id="KW-1133">Transmembrane helix</keyword>
<proteinExistence type="inferred from homology"/>
<sequence length="79" mass="8770">MNMSGALTTILLVLSVLIIIAIFMQPTKNQSSNVFDASSNDLFERSKARGFEAVMQRLTAVMVFTWLLIAMILMVLSSK</sequence>
<keyword evidence="8 9" id="KW-0472">Membrane</keyword>
<comment type="function">
    <text evidence="9">Involved in protein export. Participates in an early event of protein translocation.</text>
</comment>
<keyword evidence="4 9" id="KW-0812">Transmembrane</keyword>
<dbReference type="GO" id="GO:0005886">
    <property type="term" value="C:plasma membrane"/>
    <property type="evidence" value="ECO:0007669"/>
    <property type="project" value="UniProtKB-SubCell"/>
</dbReference>
<comment type="subcellular location">
    <subcellularLocation>
        <location evidence="9">Cell membrane</location>
        <topology evidence="9">Multi-pass membrane protein</topology>
    </subcellularLocation>
    <subcellularLocation>
        <location evidence="1">Membrane</location>
        <topology evidence="1">Multi-pass membrane protein</topology>
    </subcellularLocation>
</comment>
<dbReference type="PATRIC" id="fig|1114965.3.peg.1444"/>